<evidence type="ECO:0000313" key="6">
    <source>
        <dbReference type="Proteomes" id="UP000245884"/>
    </source>
</evidence>
<dbReference type="InterPro" id="IPR016024">
    <property type="entry name" value="ARM-type_fold"/>
</dbReference>
<dbReference type="AlphaFoldDB" id="A0A316UWZ4"/>
<dbReference type="Proteomes" id="UP000245884">
    <property type="component" value="Unassembled WGS sequence"/>
</dbReference>
<keyword evidence="6" id="KW-1185">Reference proteome</keyword>
<dbReference type="Gene3D" id="1.25.10.10">
    <property type="entry name" value="Leucine-rich Repeat Variant"/>
    <property type="match status" value="1"/>
</dbReference>
<dbReference type="InterPro" id="IPR050693">
    <property type="entry name" value="Hsp70_NEF-Inhibitors"/>
</dbReference>
<dbReference type="InterPro" id="IPR013918">
    <property type="entry name" value="Nucleotide_exch_fac_Fes1"/>
</dbReference>
<feature type="domain" description="Nucleotide exchange factor Fes1" evidence="4">
    <location>
        <begin position="7"/>
        <end position="93"/>
    </location>
</feature>
<dbReference type="GeneID" id="37027676"/>
<protein>
    <submittedName>
        <fullName evidence="5">Fes1-domain-containing protein</fullName>
    </submittedName>
</protein>
<feature type="compositionally biased region" description="Low complexity" evidence="3">
    <location>
        <begin position="260"/>
        <end position="275"/>
    </location>
</feature>
<dbReference type="GO" id="GO:0000774">
    <property type="term" value="F:adenyl-nucleotide exchange factor activity"/>
    <property type="evidence" value="ECO:0007669"/>
    <property type="project" value="TreeGrafter"/>
</dbReference>
<evidence type="ECO:0000256" key="3">
    <source>
        <dbReference type="SAM" id="MobiDB-lite"/>
    </source>
</evidence>
<dbReference type="PANTHER" id="PTHR19316:SF18">
    <property type="entry name" value="HSP70-BINDING PROTEIN 1"/>
    <property type="match status" value="1"/>
</dbReference>
<keyword evidence="2" id="KW-0677">Repeat</keyword>
<dbReference type="SUPFAM" id="SSF48371">
    <property type="entry name" value="ARM repeat"/>
    <property type="match status" value="1"/>
</dbReference>
<name>A0A316UWZ4_9BASI</name>
<dbReference type="InterPro" id="IPR011989">
    <property type="entry name" value="ARM-like"/>
</dbReference>
<comment type="similarity">
    <text evidence="1">Belongs to the FES1 family.</text>
</comment>
<gene>
    <name evidence="5" type="ORF">BDZ90DRAFT_231409</name>
</gene>
<evidence type="ECO:0000313" key="5">
    <source>
        <dbReference type="EMBL" id="PWN28433.1"/>
    </source>
</evidence>
<dbReference type="Pfam" id="PF08609">
    <property type="entry name" value="Fes1"/>
    <property type="match status" value="1"/>
</dbReference>
<dbReference type="STRING" id="1569628.A0A316UWZ4"/>
<organism evidence="5 6">
    <name type="scientific">Jaminaea rosea</name>
    <dbReference type="NCBI Taxonomy" id="1569628"/>
    <lineage>
        <taxon>Eukaryota</taxon>
        <taxon>Fungi</taxon>
        <taxon>Dikarya</taxon>
        <taxon>Basidiomycota</taxon>
        <taxon>Ustilaginomycotina</taxon>
        <taxon>Exobasidiomycetes</taxon>
        <taxon>Microstromatales</taxon>
        <taxon>Microstromatales incertae sedis</taxon>
        <taxon>Jaminaea</taxon>
    </lineage>
</organism>
<evidence type="ECO:0000259" key="4">
    <source>
        <dbReference type="Pfam" id="PF08609"/>
    </source>
</evidence>
<dbReference type="GO" id="GO:0005783">
    <property type="term" value="C:endoplasmic reticulum"/>
    <property type="evidence" value="ECO:0007669"/>
    <property type="project" value="TreeGrafter"/>
</dbReference>
<dbReference type="OrthoDB" id="10250458at2759"/>
<dbReference type="PANTHER" id="PTHR19316">
    <property type="entry name" value="PROTEIN FOLDING REGULATOR"/>
    <property type="match status" value="1"/>
</dbReference>
<dbReference type="RefSeq" id="XP_025363045.1">
    <property type="nucleotide sequence ID" value="XM_025505853.1"/>
</dbReference>
<feature type="region of interest" description="Disordered" evidence="3">
    <location>
        <begin position="320"/>
        <end position="340"/>
    </location>
</feature>
<feature type="region of interest" description="Disordered" evidence="3">
    <location>
        <begin position="232"/>
        <end position="286"/>
    </location>
</feature>
<evidence type="ECO:0000256" key="1">
    <source>
        <dbReference type="ARBA" id="ARBA00011045"/>
    </source>
</evidence>
<feature type="region of interest" description="Disordered" evidence="3">
    <location>
        <begin position="16"/>
        <end position="37"/>
    </location>
</feature>
<accession>A0A316UWZ4</accession>
<proteinExistence type="inferred from homology"/>
<evidence type="ECO:0000256" key="2">
    <source>
        <dbReference type="ARBA" id="ARBA00022737"/>
    </source>
</evidence>
<reference evidence="5 6" key="1">
    <citation type="journal article" date="2018" name="Mol. Biol. Evol.">
        <title>Broad Genomic Sampling Reveals a Smut Pathogenic Ancestry of the Fungal Clade Ustilaginomycotina.</title>
        <authorList>
            <person name="Kijpornyongpan T."/>
            <person name="Mondo S.J."/>
            <person name="Barry K."/>
            <person name="Sandor L."/>
            <person name="Lee J."/>
            <person name="Lipzen A."/>
            <person name="Pangilinan J."/>
            <person name="LaButti K."/>
            <person name="Hainaut M."/>
            <person name="Henrissat B."/>
            <person name="Grigoriev I.V."/>
            <person name="Spatafora J.W."/>
            <person name="Aime M.C."/>
        </authorList>
    </citation>
    <scope>NUCLEOTIDE SEQUENCE [LARGE SCALE GENOMIC DNA]</scope>
    <source>
        <strain evidence="5 6">MCA 5214</strain>
    </source>
</reference>
<sequence length="413" mass="43772">MASNPQMDALLKWSVENSNESGPSAAEIVSDVQAGKRPDLDPKVLEAMMGKSEAQMMTEELRSALDTSRSVDDRETALDNFEMLIESIDNANLISTMKMWQPLLGLLATEDEPRLQLATLWILGTAVQNNPAAQDALLNASGPGQEHSLDTILSLLRNSPDMGVRAKAMYAISGLLGHHPRAVKEFEARGGCEALKSALCDPSINLRRKAAFFITALLNQDDSEVQREASRPLMIGGPAPGSAPSPAPAAAPVSRATGLAPAPNSAAPSSTGPAPYEKPPVTSTAASGVVHPSIPTALIRSGLLQLLLASILPSDSVPANFTQDAHPAELGPDGDAQEARADEDYAEKALRAVAVFVAKGGANAGLDADSKQALKALQGEMSEDGKGMWDWKRLNLDQEEWERFVEGVERMAA</sequence>
<dbReference type="EMBL" id="KZ819665">
    <property type="protein sequence ID" value="PWN28433.1"/>
    <property type="molecule type" value="Genomic_DNA"/>
</dbReference>